<evidence type="ECO:0000256" key="2">
    <source>
        <dbReference type="SAM" id="Coils"/>
    </source>
</evidence>
<dbReference type="EMBL" id="BJWJ01000003">
    <property type="protein sequence ID" value="GEM03515.1"/>
    <property type="molecule type" value="Genomic_DNA"/>
</dbReference>
<dbReference type="OrthoDB" id="9776196at2"/>
<dbReference type="STRING" id="306541.SAMN05421668_1043"/>
<dbReference type="EMBL" id="FPAI01000004">
    <property type="protein sequence ID" value="SFS49484.1"/>
    <property type="molecule type" value="Genomic_DNA"/>
</dbReference>
<evidence type="ECO:0000313" key="3">
    <source>
        <dbReference type="EMBL" id="GEM03515.1"/>
    </source>
</evidence>
<sequence length="227" mass="25930">MHVKGKHVILSLVLFVFGYLVAVSYEQAQILLDDDPVSVEEWDRAFYYRQQLIDFEERNNALEQQINDLRVELLQMETSLSEEQQNLMSAVELKRELQAYVGELAVEGPGVFITLKDQDYVPDEANVNDYIVHDRHVQLVINELLSAGAEAIEINGQRIFHHSHVFCVGPVITVDGKTHPAPFTIEAIGDQDTLRQSLELEQGVIDQLVNERIEVEYGEKRVEMTPQ</sequence>
<protein>
    <submittedName>
        <fullName evidence="3">UPF0749 protein YlxW</fullName>
    </submittedName>
    <submittedName>
        <fullName evidence="4">Uncharacterized conserved protein YlxW, UPF0749 family</fullName>
    </submittedName>
</protein>
<evidence type="ECO:0000313" key="5">
    <source>
        <dbReference type="Proteomes" id="UP000199139"/>
    </source>
</evidence>
<proteinExistence type="inferred from homology"/>
<reference evidence="4 5" key="1">
    <citation type="submission" date="2016-10" db="EMBL/GenBank/DDBJ databases">
        <authorList>
            <person name="de Groot N.N."/>
        </authorList>
    </citation>
    <scope>NUCLEOTIDE SEQUENCE [LARGE SCALE GENOMIC DNA]</scope>
    <source>
        <strain evidence="4 5">DSM 17074</strain>
    </source>
</reference>
<dbReference type="Pfam" id="PF05949">
    <property type="entry name" value="DUF881"/>
    <property type="match status" value="1"/>
</dbReference>
<dbReference type="InterPro" id="IPR010273">
    <property type="entry name" value="DUF881"/>
</dbReference>
<evidence type="ECO:0000256" key="1">
    <source>
        <dbReference type="ARBA" id="ARBA00009108"/>
    </source>
</evidence>
<evidence type="ECO:0000313" key="6">
    <source>
        <dbReference type="Proteomes" id="UP000321773"/>
    </source>
</evidence>
<dbReference type="PANTHER" id="PTHR37313:SF2">
    <property type="entry name" value="UPF0749 PROTEIN YLXX"/>
    <property type="match status" value="1"/>
</dbReference>
<name>A0A1I6QAM7_9BACI</name>
<gene>
    <name evidence="3" type="primary">ylxW</name>
    <name evidence="3" type="ORF">HMI01_05030</name>
    <name evidence="4" type="ORF">SAMN05421668_1043</name>
</gene>
<feature type="coiled-coil region" evidence="2">
    <location>
        <begin position="52"/>
        <end position="86"/>
    </location>
</feature>
<organism evidence="4 5">
    <name type="scientific">Halolactibacillus miurensis</name>
    <dbReference type="NCBI Taxonomy" id="306541"/>
    <lineage>
        <taxon>Bacteria</taxon>
        <taxon>Bacillati</taxon>
        <taxon>Bacillota</taxon>
        <taxon>Bacilli</taxon>
        <taxon>Bacillales</taxon>
        <taxon>Bacillaceae</taxon>
        <taxon>Halolactibacillus</taxon>
    </lineage>
</organism>
<dbReference type="Gene3D" id="3.30.70.1880">
    <property type="entry name" value="Protein of unknown function DUF881"/>
    <property type="match status" value="1"/>
</dbReference>
<reference evidence="3 6" key="2">
    <citation type="submission" date="2019-07" db="EMBL/GenBank/DDBJ databases">
        <title>Whole genome shotgun sequence of Halolactibacillus miurensis NBRC 100873.</title>
        <authorList>
            <person name="Hosoyama A."/>
            <person name="Uohara A."/>
            <person name="Ohji S."/>
            <person name="Ichikawa N."/>
        </authorList>
    </citation>
    <scope>NUCLEOTIDE SEQUENCE [LARGE SCALE GENOMIC DNA]</scope>
    <source>
        <strain evidence="3 6">NBRC 100873</strain>
    </source>
</reference>
<keyword evidence="2" id="KW-0175">Coiled coil</keyword>
<dbReference type="RefSeq" id="WP_062319806.1">
    <property type="nucleotide sequence ID" value="NZ_FPAI01000004.1"/>
</dbReference>
<dbReference type="PANTHER" id="PTHR37313">
    <property type="entry name" value="UPF0749 PROTEIN RV1825"/>
    <property type="match status" value="1"/>
</dbReference>
<evidence type="ECO:0000313" key="4">
    <source>
        <dbReference type="EMBL" id="SFS49484.1"/>
    </source>
</evidence>
<keyword evidence="6" id="KW-1185">Reference proteome</keyword>
<dbReference type="Proteomes" id="UP000321773">
    <property type="component" value="Unassembled WGS sequence"/>
</dbReference>
<dbReference type="AlphaFoldDB" id="A0A1I6QAM7"/>
<comment type="similarity">
    <text evidence="1">Belongs to the UPF0749 family.</text>
</comment>
<dbReference type="Proteomes" id="UP000199139">
    <property type="component" value="Unassembled WGS sequence"/>
</dbReference>
<accession>A0A1I6QAM7</accession>